<dbReference type="Pfam" id="PF02992">
    <property type="entry name" value="Transposase_21"/>
    <property type="match status" value="1"/>
</dbReference>
<protein>
    <submittedName>
        <fullName evidence="2">Uncharacterized protein</fullName>
    </submittedName>
</protein>
<name>A0AAW2C831_9ROSI</name>
<gene>
    <name evidence="2" type="ORF">SO802_024062</name>
</gene>
<feature type="region of interest" description="Disordered" evidence="1">
    <location>
        <begin position="169"/>
        <end position="208"/>
    </location>
</feature>
<evidence type="ECO:0000256" key="1">
    <source>
        <dbReference type="SAM" id="MobiDB-lite"/>
    </source>
</evidence>
<feature type="compositionally biased region" description="Acidic residues" evidence="1">
    <location>
        <begin position="181"/>
        <end position="192"/>
    </location>
</feature>
<comment type="caution">
    <text evidence="2">The sequence shown here is derived from an EMBL/GenBank/DDBJ whole genome shotgun (WGS) entry which is preliminary data.</text>
</comment>
<reference evidence="2 3" key="1">
    <citation type="submission" date="2024-01" db="EMBL/GenBank/DDBJ databases">
        <title>A telomere-to-telomere, gap-free genome of sweet tea (Lithocarpus litseifolius).</title>
        <authorList>
            <person name="Zhou J."/>
        </authorList>
    </citation>
    <scope>NUCLEOTIDE SEQUENCE [LARGE SCALE GENOMIC DNA]</scope>
    <source>
        <strain evidence="2">Zhou-2022a</strain>
        <tissue evidence="2">Leaf</tissue>
    </source>
</reference>
<sequence>MLALLILGLKGSEIKIDIYLQPLIDELNKLWEVGVTTFDSSRNQSFKMRVAVLWKINDFLAYRNLSSWNTMGALACPSCHNEKSSSYLQNGRKFCFMGHRRFLRIKHRWRLESKKFDGKKEIGLSPKQLSGDNVFSQLCDLEFLIFRNGAKKRKHDKLNEKDNWLKKKPRNYYNMRSPKEENDDEEEDDDQESYQQNDSYGRQMGFISTDDQDDTIILLDRVDIPSKFVDMDDIDVNDVDMN</sequence>
<keyword evidence="3" id="KW-1185">Reference proteome</keyword>
<dbReference type="EMBL" id="JAZDWU010000008">
    <property type="protein sequence ID" value="KAK9994359.1"/>
    <property type="molecule type" value="Genomic_DNA"/>
</dbReference>
<dbReference type="InterPro" id="IPR004242">
    <property type="entry name" value="Transposase_21"/>
</dbReference>
<proteinExistence type="predicted"/>
<evidence type="ECO:0000313" key="3">
    <source>
        <dbReference type="Proteomes" id="UP001459277"/>
    </source>
</evidence>
<evidence type="ECO:0000313" key="2">
    <source>
        <dbReference type="EMBL" id="KAK9994359.1"/>
    </source>
</evidence>
<dbReference type="Proteomes" id="UP001459277">
    <property type="component" value="Unassembled WGS sequence"/>
</dbReference>
<dbReference type="PANTHER" id="PTHR10775">
    <property type="entry name" value="OS08G0208400 PROTEIN"/>
    <property type="match status" value="1"/>
</dbReference>
<organism evidence="2 3">
    <name type="scientific">Lithocarpus litseifolius</name>
    <dbReference type="NCBI Taxonomy" id="425828"/>
    <lineage>
        <taxon>Eukaryota</taxon>
        <taxon>Viridiplantae</taxon>
        <taxon>Streptophyta</taxon>
        <taxon>Embryophyta</taxon>
        <taxon>Tracheophyta</taxon>
        <taxon>Spermatophyta</taxon>
        <taxon>Magnoliopsida</taxon>
        <taxon>eudicotyledons</taxon>
        <taxon>Gunneridae</taxon>
        <taxon>Pentapetalae</taxon>
        <taxon>rosids</taxon>
        <taxon>fabids</taxon>
        <taxon>Fagales</taxon>
        <taxon>Fagaceae</taxon>
        <taxon>Lithocarpus</taxon>
    </lineage>
</organism>
<dbReference type="PANTHER" id="PTHR10775:SF158">
    <property type="entry name" value="TNP2-LIKE TRANSPOSON PROTEIN"/>
    <property type="match status" value="1"/>
</dbReference>
<accession>A0AAW2C831</accession>
<dbReference type="AlphaFoldDB" id="A0AAW2C831"/>